<dbReference type="RefSeq" id="WP_161702399.1">
    <property type="nucleotide sequence ID" value="NZ_JAFBDP010000029.1"/>
</dbReference>
<reference evidence="2 3" key="1">
    <citation type="submission" date="2020-01" db="EMBL/GenBank/DDBJ databases">
        <title>Paenibacillus soybeanensis sp. nov. isolated from the nodules of soybean (Glycine max(L.) Merr).</title>
        <authorList>
            <person name="Wang H."/>
        </authorList>
    </citation>
    <scope>NUCLEOTIDE SEQUENCE [LARGE SCALE GENOMIC DNA]</scope>
    <source>
        <strain evidence="2 3">DSM 23054</strain>
    </source>
</reference>
<dbReference type="Pfam" id="PF03572">
    <property type="entry name" value="Peptidase_S41"/>
    <property type="match status" value="1"/>
</dbReference>
<keyword evidence="3" id="KW-1185">Reference proteome</keyword>
<dbReference type="GO" id="GO:0008236">
    <property type="term" value="F:serine-type peptidase activity"/>
    <property type="evidence" value="ECO:0007669"/>
    <property type="project" value="InterPro"/>
</dbReference>
<gene>
    <name evidence="2" type="ORF">GT003_23165</name>
</gene>
<protein>
    <recommendedName>
        <fullName evidence="1">Tail specific protease domain-containing protein</fullName>
    </recommendedName>
</protein>
<dbReference type="SUPFAM" id="SSF52096">
    <property type="entry name" value="ClpP/crotonase"/>
    <property type="match status" value="1"/>
</dbReference>
<dbReference type="InterPro" id="IPR005151">
    <property type="entry name" value="Tail-specific_protease"/>
</dbReference>
<accession>A0A7X4YSV9</accession>
<organism evidence="2 3">
    <name type="scientific">Paenibacillus sacheonensis</name>
    <dbReference type="NCBI Taxonomy" id="742054"/>
    <lineage>
        <taxon>Bacteria</taxon>
        <taxon>Bacillati</taxon>
        <taxon>Bacillota</taxon>
        <taxon>Bacilli</taxon>
        <taxon>Bacillales</taxon>
        <taxon>Paenibacillaceae</taxon>
        <taxon>Paenibacillus</taxon>
    </lineage>
</organism>
<evidence type="ECO:0000259" key="1">
    <source>
        <dbReference type="Pfam" id="PF03572"/>
    </source>
</evidence>
<dbReference type="InterPro" id="IPR029045">
    <property type="entry name" value="ClpP/crotonase-like_dom_sf"/>
</dbReference>
<dbReference type="Gene3D" id="3.90.226.10">
    <property type="entry name" value="2-enoyl-CoA Hydratase, Chain A, domain 1"/>
    <property type="match status" value="1"/>
</dbReference>
<dbReference type="OrthoDB" id="2327485at2"/>
<feature type="domain" description="Tail specific protease" evidence="1">
    <location>
        <begin position="38"/>
        <end position="84"/>
    </location>
</feature>
<sequence length="96" mass="10792">MSIFSCCHPEFLSQRHQQAEIRFPADCSYAEYKSDYIDPTGENIPYAGKVTILVDSFTGSAAEDFVLPFMDNARAVIIGERRANQCFETLMTTISL</sequence>
<comment type="caution">
    <text evidence="2">The sequence shown here is derived from an EMBL/GenBank/DDBJ whole genome shotgun (WGS) entry which is preliminary data.</text>
</comment>
<name>A0A7X4YSV9_9BACL</name>
<dbReference type="AlphaFoldDB" id="A0A7X4YSV9"/>
<dbReference type="GO" id="GO:0006508">
    <property type="term" value="P:proteolysis"/>
    <property type="evidence" value="ECO:0007669"/>
    <property type="project" value="InterPro"/>
</dbReference>
<evidence type="ECO:0000313" key="2">
    <source>
        <dbReference type="EMBL" id="NBC71908.1"/>
    </source>
</evidence>
<dbReference type="EMBL" id="JAAAMU010000014">
    <property type="protein sequence ID" value="NBC71908.1"/>
    <property type="molecule type" value="Genomic_DNA"/>
</dbReference>
<proteinExistence type="predicted"/>
<evidence type="ECO:0000313" key="3">
    <source>
        <dbReference type="Proteomes" id="UP000558113"/>
    </source>
</evidence>
<dbReference type="Proteomes" id="UP000558113">
    <property type="component" value="Unassembled WGS sequence"/>
</dbReference>